<gene>
    <name evidence="2" type="ORF">LO80_01005</name>
</gene>
<evidence type="ECO:0000256" key="1">
    <source>
        <dbReference type="SAM" id="MobiDB-lite"/>
    </source>
</evidence>
<dbReference type="RefSeq" id="WP_040007739.1">
    <property type="nucleotide sequence ID" value="NZ_CP009574.1"/>
</dbReference>
<accession>A0A097EM97</accession>
<organism evidence="2 3">
    <name type="scientific">Candidatus Francisella endociliophora</name>
    <dbReference type="NCBI Taxonomy" id="653937"/>
    <lineage>
        <taxon>Bacteria</taxon>
        <taxon>Pseudomonadati</taxon>
        <taxon>Pseudomonadota</taxon>
        <taxon>Gammaproteobacteria</taxon>
        <taxon>Thiotrichales</taxon>
        <taxon>Francisellaceae</taxon>
        <taxon>Francisella</taxon>
    </lineage>
</organism>
<dbReference type="HOGENOM" id="CLU_279629_0_0_6"/>
<dbReference type="KEGG" id="frf:LO80_01005"/>
<feature type="compositionally biased region" description="Basic and acidic residues" evidence="1">
    <location>
        <begin position="17"/>
        <end position="36"/>
    </location>
</feature>
<proteinExistence type="predicted"/>
<evidence type="ECO:0000313" key="2">
    <source>
        <dbReference type="EMBL" id="AIT08691.1"/>
    </source>
</evidence>
<evidence type="ECO:0000313" key="3">
    <source>
        <dbReference type="Proteomes" id="UP000029672"/>
    </source>
</evidence>
<name>A0A097EM97_9GAMM</name>
<protein>
    <recommendedName>
        <fullName evidence="4">OTU domain-containing protein</fullName>
    </recommendedName>
</protein>
<reference evidence="2 3" key="1">
    <citation type="submission" date="2014-10" db="EMBL/GenBank/DDBJ databases">
        <title>Whole genome sequence of Francisella endociliophora strain FSC1006, isolated from a laboratory culture of the marine ciliate Euplotes raikovi.</title>
        <authorList>
            <person name="Granberg M."/>
            <person name="Backman S."/>
            <person name="Lundmark E."/>
            <person name="Nilsson E."/>
            <person name="Karlsson E."/>
            <person name="Thelaus J."/>
            <person name="Ohrman C."/>
            <person name="Larkeryd A."/>
            <person name="Stenberg P."/>
        </authorList>
    </citation>
    <scope>NUCLEOTIDE SEQUENCE [LARGE SCALE GENOMIC DNA]</scope>
    <source>
        <strain evidence="2 3">FSC1006</strain>
    </source>
</reference>
<dbReference type="AlphaFoldDB" id="A0A097EM97"/>
<dbReference type="EMBL" id="CP009574">
    <property type="protein sequence ID" value="AIT08691.1"/>
    <property type="molecule type" value="Genomic_DNA"/>
</dbReference>
<feature type="region of interest" description="Disordered" evidence="1">
    <location>
        <begin position="1"/>
        <end position="121"/>
    </location>
</feature>
<keyword evidence="3" id="KW-1185">Reference proteome</keyword>
<dbReference type="OrthoDB" id="5614256at2"/>
<evidence type="ECO:0008006" key="4">
    <source>
        <dbReference type="Google" id="ProtNLM"/>
    </source>
</evidence>
<sequence>MTHPESRKKTPPPQKQDLPELSRVKQKTHLLEKEKFTINLKTIGEKTPLNRVKQKTPLNRVEQKTPLNRVEQKTPPPQRTYLKLPKLSNTQESTLDYKENARSRTQIRQRNTKKDTQKNSLQRKALFKDKLNTNHYTFNNRDTKENLKISTLSKDLNKIRYKHNTSHPIFNSTISKNNTRKLLFKGKLNNTFDNHNIKKNSKTFISIDRDDRDSQNNISHDILNNPFLIIVNKRLKEYNQKDINHHVTYDRDQDNASPINDTNERETYTLYDWFNRKNVRVLKALRDGNCFFDSVYKSVNIAKNIRKQRYFEKEMIDLEEKTSNFKKDFLYRIITFLENTKNLKEISKREEEVFNIMINSLIQEQYYSDSVVKLDIDEVDIYNYHSFIDEKVKEYYIRFFEYNMYADNGILFLYIYFYEKKIYLFEGIVNDNIDKSQEDNEVIQSEEEKKFTLYNNYYIYNYNHRKFRLSCYDLNFEYKSINSIKELEESLNEENSIYLVKDERHYRPVHITNSILGIITNKNLGILPRFARVNSPNKNINELGNSNNKRDLSAPPITTPRFNSINDEYRIKANKETNETIQELIGISNQIFNYIESKKKGFNSIDVVDDITKTFKSDKYLIILIIELIKFNNSNKNILKMQEYNTKLIIFGLESEFGRYDIKEKGDMTKRLIQGHNILLEESGGDENCWKIETDANQKLELVSPKLYIYLDKEQDKYKICSIICLRFLIYLKQNLHNENLVDIKSFIEKELDISMEYSIKEPYGIEESSMAHYYELDREEPKSLLENNIKDTTELNTKGAHLNLSCSINEISRFFDSSNVEHFILENFFKKINVIEEEFISFLFKKDPDYSDYIMKKHDDEMLEKYNRRKGIAYKPQAESLKKKIMDNMKINPLDKYKKLWGNFKNTFSLMGINVKRDTLYNIIFLKLLEVPILSLQYKYATKFLNNMKTPKPKRLSSIKNSYNYIWIKIGLESLVVTLNEKEIQKIVNFIKENKELLILNNYTSDTSIEEYKLIKEHNQQIIDNLINNLNILKEIKSPRRKISHNNEILNNRIELRNNTKDKISLKSPTNKSSIPIGARHDTYLNSFLRTNDKGESTQYFVLEFRGTMKALKATLNTSIKKGAR</sequence>
<dbReference type="Proteomes" id="UP000029672">
    <property type="component" value="Chromosome"/>
</dbReference>